<dbReference type="Proteomes" id="UP001497444">
    <property type="component" value="Chromosome 13"/>
</dbReference>
<proteinExistence type="predicted"/>
<reference evidence="1" key="1">
    <citation type="submission" date="2024-02" db="EMBL/GenBank/DDBJ databases">
        <authorList>
            <consortium name="ELIXIR-Norway"/>
            <consortium name="Elixir Norway"/>
        </authorList>
    </citation>
    <scope>NUCLEOTIDE SEQUENCE</scope>
</reference>
<evidence type="ECO:0000313" key="2">
    <source>
        <dbReference type="Proteomes" id="UP001497444"/>
    </source>
</evidence>
<sequence length="219" mass="24122">MVAMRASALHPSTSMVVMDSGLEDLSPCVLPTKPDYAQVSSRKSQQHGSMHSATSKDNSHTYFIGLCFPFVFRSPGSHAINSSVDILKYGLNAESSASGRKLLKFSWKKILCWRQSRKYGLALCGSCTLSELSTFSNPVIRPKFPAPTTAYQCHERRVISGPIYSDGLSILPSQRSNISHSVIIVTPKLLLHRNDDSNVSTYIPLSCKLRIPSGPLYFP</sequence>
<accession>A0ABP0W314</accession>
<dbReference type="EMBL" id="OZ020108">
    <property type="protein sequence ID" value="CAK9261173.1"/>
    <property type="molecule type" value="Genomic_DNA"/>
</dbReference>
<keyword evidence="2" id="KW-1185">Reference proteome</keyword>
<name>A0ABP0W314_9BRYO</name>
<protein>
    <submittedName>
        <fullName evidence="1">Uncharacterized protein</fullName>
    </submittedName>
</protein>
<organism evidence="1 2">
    <name type="scientific">Sphagnum jensenii</name>
    <dbReference type="NCBI Taxonomy" id="128206"/>
    <lineage>
        <taxon>Eukaryota</taxon>
        <taxon>Viridiplantae</taxon>
        <taxon>Streptophyta</taxon>
        <taxon>Embryophyta</taxon>
        <taxon>Bryophyta</taxon>
        <taxon>Sphagnophytina</taxon>
        <taxon>Sphagnopsida</taxon>
        <taxon>Sphagnales</taxon>
        <taxon>Sphagnaceae</taxon>
        <taxon>Sphagnum</taxon>
    </lineage>
</organism>
<gene>
    <name evidence="1" type="ORF">CSSPJE1EN1_LOCUS6651</name>
</gene>
<evidence type="ECO:0000313" key="1">
    <source>
        <dbReference type="EMBL" id="CAK9261173.1"/>
    </source>
</evidence>